<dbReference type="EMBL" id="JAALLS010000019">
    <property type="protein sequence ID" value="NGP89395.1"/>
    <property type="molecule type" value="Genomic_DNA"/>
</dbReference>
<reference evidence="2 3" key="1">
    <citation type="submission" date="2020-02" db="EMBL/GenBank/DDBJ databases">
        <title>Aliifodinibius halophilus 2W32, complete genome.</title>
        <authorList>
            <person name="Li Y."/>
            <person name="Wu S."/>
        </authorList>
    </citation>
    <scope>NUCLEOTIDE SEQUENCE [LARGE SCALE GENOMIC DNA]</scope>
    <source>
        <strain evidence="2 3">2W32</strain>
    </source>
</reference>
<feature type="transmembrane region" description="Helical" evidence="1">
    <location>
        <begin position="42"/>
        <end position="59"/>
    </location>
</feature>
<dbReference type="RefSeq" id="WP_165270099.1">
    <property type="nucleotide sequence ID" value="NZ_JAALLS010000019.1"/>
</dbReference>
<evidence type="ECO:0000313" key="3">
    <source>
        <dbReference type="Proteomes" id="UP000479132"/>
    </source>
</evidence>
<sequence length="62" mass="6772">MVILLLAIILGAAFLVWLWKVPIKKMANAMKESGSSTFEAYAIIFLLLAGLTGAVYMISRVI</sequence>
<keyword evidence="1" id="KW-0812">Transmembrane</keyword>
<accession>A0A6M1T7L7</accession>
<organism evidence="2 3">
    <name type="scientific">Fodinibius halophilus</name>
    <dbReference type="NCBI Taxonomy" id="1736908"/>
    <lineage>
        <taxon>Bacteria</taxon>
        <taxon>Pseudomonadati</taxon>
        <taxon>Balneolota</taxon>
        <taxon>Balneolia</taxon>
        <taxon>Balneolales</taxon>
        <taxon>Balneolaceae</taxon>
        <taxon>Fodinibius</taxon>
    </lineage>
</organism>
<keyword evidence="1" id="KW-1133">Transmembrane helix</keyword>
<evidence type="ECO:0000256" key="1">
    <source>
        <dbReference type="SAM" id="Phobius"/>
    </source>
</evidence>
<comment type="caution">
    <text evidence="2">The sequence shown here is derived from an EMBL/GenBank/DDBJ whole genome shotgun (WGS) entry which is preliminary data.</text>
</comment>
<name>A0A6M1T7L7_9BACT</name>
<keyword evidence="1" id="KW-0472">Membrane</keyword>
<protein>
    <submittedName>
        <fullName evidence="2">Uncharacterized protein</fullName>
    </submittedName>
</protein>
<evidence type="ECO:0000313" key="2">
    <source>
        <dbReference type="EMBL" id="NGP89395.1"/>
    </source>
</evidence>
<dbReference type="AlphaFoldDB" id="A0A6M1T7L7"/>
<proteinExistence type="predicted"/>
<dbReference type="Proteomes" id="UP000479132">
    <property type="component" value="Unassembled WGS sequence"/>
</dbReference>
<keyword evidence="3" id="KW-1185">Reference proteome</keyword>
<gene>
    <name evidence="2" type="ORF">G3569_13635</name>
</gene>